<organism evidence="1 2">
    <name type="scientific">Candidatus Korobacter versatilis</name>
    <dbReference type="NCBI Taxonomy" id="658062"/>
    <lineage>
        <taxon>Bacteria</taxon>
        <taxon>Pseudomonadati</taxon>
        <taxon>Acidobacteriota</taxon>
        <taxon>Terriglobia</taxon>
        <taxon>Terriglobales</taxon>
        <taxon>Candidatus Korobacteraceae</taxon>
        <taxon>Candidatus Korobacter</taxon>
    </lineage>
</organism>
<dbReference type="Proteomes" id="UP000779809">
    <property type="component" value="Unassembled WGS sequence"/>
</dbReference>
<dbReference type="AlphaFoldDB" id="A0A932ENA2"/>
<protein>
    <submittedName>
        <fullName evidence="1">Uncharacterized protein</fullName>
    </submittedName>
</protein>
<evidence type="ECO:0000313" key="1">
    <source>
        <dbReference type="EMBL" id="MBI2677174.1"/>
    </source>
</evidence>
<proteinExistence type="predicted"/>
<gene>
    <name evidence="1" type="ORF">HYX28_00155</name>
</gene>
<name>A0A932ENA2_9BACT</name>
<comment type="caution">
    <text evidence="1">The sequence shown here is derived from an EMBL/GenBank/DDBJ whole genome shotgun (WGS) entry which is preliminary data.</text>
</comment>
<sequence length="83" mass="9289">MSVFDERHEDLERYEFQMGVPRGRLAATLDALTDAIVLVGQHGVYCQSARQPGKPAMDVQLILKLLNDSKALVSSTMEELKKK</sequence>
<dbReference type="EMBL" id="JACPNR010000001">
    <property type="protein sequence ID" value="MBI2677174.1"/>
    <property type="molecule type" value="Genomic_DNA"/>
</dbReference>
<evidence type="ECO:0000313" key="2">
    <source>
        <dbReference type="Proteomes" id="UP000779809"/>
    </source>
</evidence>
<accession>A0A932ENA2</accession>
<reference evidence="1" key="1">
    <citation type="submission" date="2020-07" db="EMBL/GenBank/DDBJ databases">
        <title>Huge and variable diversity of episymbiotic CPR bacteria and DPANN archaea in groundwater ecosystems.</title>
        <authorList>
            <person name="He C.Y."/>
            <person name="Keren R."/>
            <person name="Whittaker M."/>
            <person name="Farag I.F."/>
            <person name="Doudna J."/>
            <person name="Cate J.H.D."/>
            <person name="Banfield J.F."/>
        </authorList>
    </citation>
    <scope>NUCLEOTIDE SEQUENCE</scope>
    <source>
        <strain evidence="1">NC_groundwater_580_Pr5_B-0.1um_64_19</strain>
    </source>
</reference>